<dbReference type="InterPro" id="IPR013783">
    <property type="entry name" value="Ig-like_fold"/>
</dbReference>
<keyword evidence="3" id="KW-0393">Immunoglobulin domain</keyword>
<evidence type="ECO:0000256" key="3">
    <source>
        <dbReference type="ARBA" id="ARBA00023319"/>
    </source>
</evidence>
<dbReference type="OMA" id="TTICCSC"/>
<dbReference type="Gene3D" id="2.60.40.10">
    <property type="entry name" value="Immunoglobulins"/>
    <property type="match status" value="2"/>
</dbReference>
<dbReference type="InterPro" id="IPR036179">
    <property type="entry name" value="Ig-like_dom_sf"/>
</dbReference>
<keyword evidence="1" id="KW-0732">Signal</keyword>
<dbReference type="PANTHER" id="PTHR11738:SF157">
    <property type="entry name" value="T-CELL-INTERACTING, ACTIVATING RECEPTOR ON MYELOID CELLS PROTEIN 1"/>
    <property type="match status" value="1"/>
</dbReference>
<feature type="domain" description="Ig-like" evidence="5">
    <location>
        <begin position="119"/>
        <end position="191"/>
    </location>
</feature>
<evidence type="ECO:0000259" key="5">
    <source>
        <dbReference type="PROSITE" id="PS50835"/>
    </source>
</evidence>
<evidence type="ECO:0000256" key="1">
    <source>
        <dbReference type="ARBA" id="ARBA00022729"/>
    </source>
</evidence>
<dbReference type="FunFam" id="2.60.40.10:FF:000049">
    <property type="entry name" value="Leukocyte immunoglobulin-like receptor subfamily B member 1"/>
    <property type="match status" value="2"/>
</dbReference>
<protein>
    <recommendedName>
        <fullName evidence="5">Ig-like domain-containing protein</fullName>
    </recommendedName>
</protein>
<dbReference type="Ensembl" id="ENSMLUT00000023242.1">
    <property type="protein sequence ID" value="ENSMLUP00000021512.1"/>
    <property type="gene ID" value="ENSMLUG00000023445.1"/>
</dbReference>
<accession>G1QCS9</accession>
<dbReference type="eggNOG" id="ENOG502RYEX">
    <property type="taxonomic scope" value="Eukaryota"/>
</dbReference>
<dbReference type="HOGENOM" id="CLU_021100_1_0_1"/>
<dbReference type="AlphaFoldDB" id="G1QCS9"/>
<dbReference type="PANTHER" id="PTHR11738">
    <property type="entry name" value="MHC CLASS I NK CELL RECEPTOR"/>
    <property type="match status" value="1"/>
</dbReference>
<feature type="transmembrane region" description="Helical" evidence="4">
    <location>
        <begin position="229"/>
        <end position="251"/>
    </location>
</feature>
<keyword evidence="4" id="KW-0812">Transmembrane</keyword>
<dbReference type="GeneTree" id="ENSGT01150000286974"/>
<dbReference type="FunCoup" id="G1QCS9">
    <property type="interactions" value="1"/>
</dbReference>
<dbReference type="STRING" id="59463.ENSMLUP00000021512"/>
<evidence type="ECO:0000313" key="6">
    <source>
        <dbReference type="Ensembl" id="ENSMLUP00000021512.1"/>
    </source>
</evidence>
<reference evidence="6" key="3">
    <citation type="submission" date="2025-09" db="UniProtKB">
        <authorList>
            <consortium name="Ensembl"/>
        </authorList>
    </citation>
    <scope>IDENTIFICATION</scope>
</reference>
<dbReference type="SUPFAM" id="SSF48726">
    <property type="entry name" value="Immunoglobulin"/>
    <property type="match status" value="2"/>
</dbReference>
<keyword evidence="2" id="KW-1015">Disulfide bond</keyword>
<reference evidence="6" key="2">
    <citation type="submission" date="2025-08" db="UniProtKB">
        <authorList>
            <consortium name="Ensembl"/>
        </authorList>
    </citation>
    <scope>IDENTIFICATION</scope>
</reference>
<sequence>LVRSITSLNCGIWLCAGQDLRRDGSLPRPSIRAWPTSVLPANSHVTLRCSTPDWEVKYNAPLESSPSPDSPEGLAEFHLPHLHTRSAGEHTCEYYRTGSPTIRSLPSDVLLLLVTGELPKPSLHARPGRKVTAGENVILQCQLPRPVTEPHTFALLKKGTSTPIQLQSAVGIQTDFSLPSVTGSDTGAYSCVYYQTGAPFWASRPSDELTILVTDAPGATSTDYTTGNLIRLGLSALITVLMVAFLVEAWWSQRRSPSGSSCETYIPS</sequence>
<reference evidence="6 7" key="1">
    <citation type="journal article" date="2011" name="Nature">
        <title>A high-resolution map of human evolutionary constraint using 29 mammals.</title>
        <authorList>
            <person name="Lindblad-Toh K."/>
            <person name="Garber M."/>
            <person name="Zuk O."/>
            <person name="Lin M.F."/>
            <person name="Parker B.J."/>
            <person name="Washietl S."/>
            <person name="Kheradpour P."/>
            <person name="Ernst J."/>
            <person name="Jordan G."/>
            <person name="Mauceli E."/>
            <person name="Ward L.D."/>
            <person name="Lowe C.B."/>
            <person name="Holloway A.K."/>
            <person name="Clamp M."/>
            <person name="Gnerre S."/>
            <person name="Alfoldi J."/>
            <person name="Beal K."/>
            <person name="Chang J."/>
            <person name="Clawson H."/>
            <person name="Cuff J."/>
            <person name="Di Palma F."/>
            <person name="Fitzgerald S."/>
            <person name="Flicek P."/>
            <person name="Guttman M."/>
            <person name="Hubisz M.J."/>
            <person name="Jaffe D.B."/>
            <person name="Jungreis I."/>
            <person name="Kent W.J."/>
            <person name="Kostka D."/>
            <person name="Lara M."/>
            <person name="Martins A.L."/>
            <person name="Massingham T."/>
            <person name="Moltke I."/>
            <person name="Raney B.J."/>
            <person name="Rasmussen M.D."/>
            <person name="Robinson J."/>
            <person name="Stark A."/>
            <person name="Vilella A.J."/>
            <person name="Wen J."/>
            <person name="Xie X."/>
            <person name="Zody M.C."/>
            <person name="Baldwin J."/>
            <person name="Bloom T."/>
            <person name="Chin C.W."/>
            <person name="Heiman D."/>
            <person name="Nicol R."/>
            <person name="Nusbaum C."/>
            <person name="Young S."/>
            <person name="Wilkinson J."/>
            <person name="Worley K.C."/>
            <person name="Kovar C.L."/>
            <person name="Muzny D.M."/>
            <person name="Gibbs R.A."/>
            <person name="Cree A."/>
            <person name="Dihn H.H."/>
            <person name="Fowler G."/>
            <person name="Jhangiani S."/>
            <person name="Joshi V."/>
            <person name="Lee S."/>
            <person name="Lewis L.R."/>
            <person name="Nazareth L.V."/>
            <person name="Okwuonu G."/>
            <person name="Santibanez J."/>
            <person name="Warren W.C."/>
            <person name="Mardis E.R."/>
            <person name="Weinstock G.M."/>
            <person name="Wilson R.K."/>
            <person name="Delehaunty K."/>
            <person name="Dooling D."/>
            <person name="Fronik C."/>
            <person name="Fulton L."/>
            <person name="Fulton B."/>
            <person name="Graves T."/>
            <person name="Minx P."/>
            <person name="Sodergren E."/>
            <person name="Birney E."/>
            <person name="Margulies E.H."/>
            <person name="Herrero J."/>
            <person name="Green E.D."/>
            <person name="Haussler D."/>
            <person name="Siepel A."/>
            <person name="Goldman N."/>
            <person name="Pollard K.S."/>
            <person name="Pedersen J.S."/>
            <person name="Lander E.S."/>
            <person name="Kellis M."/>
        </authorList>
    </citation>
    <scope>NUCLEOTIDE SEQUENCE [LARGE SCALE GENOMIC DNA]</scope>
</reference>
<dbReference type="GO" id="GO:0002764">
    <property type="term" value="P:immune response-regulating signaling pathway"/>
    <property type="evidence" value="ECO:0007669"/>
    <property type="project" value="TreeGrafter"/>
</dbReference>
<dbReference type="EMBL" id="AAPE02059079">
    <property type="status" value="NOT_ANNOTATED_CDS"/>
    <property type="molecule type" value="Genomic_DNA"/>
</dbReference>
<dbReference type="Pfam" id="PF13895">
    <property type="entry name" value="Ig_2"/>
    <property type="match status" value="1"/>
</dbReference>
<dbReference type="GO" id="GO:0005886">
    <property type="term" value="C:plasma membrane"/>
    <property type="evidence" value="ECO:0007669"/>
    <property type="project" value="TreeGrafter"/>
</dbReference>
<proteinExistence type="predicted"/>
<keyword evidence="4" id="KW-0472">Membrane</keyword>
<evidence type="ECO:0000256" key="2">
    <source>
        <dbReference type="ARBA" id="ARBA00023157"/>
    </source>
</evidence>
<keyword evidence="7" id="KW-1185">Reference proteome</keyword>
<evidence type="ECO:0000313" key="7">
    <source>
        <dbReference type="Proteomes" id="UP000001074"/>
    </source>
</evidence>
<name>G1QCS9_MYOLU</name>
<dbReference type="InParanoid" id="G1QCS9"/>
<evidence type="ECO:0000256" key="4">
    <source>
        <dbReference type="SAM" id="Phobius"/>
    </source>
</evidence>
<dbReference type="PROSITE" id="PS50835">
    <property type="entry name" value="IG_LIKE"/>
    <property type="match status" value="1"/>
</dbReference>
<dbReference type="InterPro" id="IPR050412">
    <property type="entry name" value="Ig-like_Receptors_ImmuneReg"/>
</dbReference>
<dbReference type="Proteomes" id="UP000001074">
    <property type="component" value="Unassembled WGS sequence"/>
</dbReference>
<dbReference type="InterPro" id="IPR007110">
    <property type="entry name" value="Ig-like_dom"/>
</dbReference>
<organism evidence="6 7">
    <name type="scientific">Myotis lucifugus</name>
    <name type="common">Little brown bat</name>
    <dbReference type="NCBI Taxonomy" id="59463"/>
    <lineage>
        <taxon>Eukaryota</taxon>
        <taxon>Metazoa</taxon>
        <taxon>Chordata</taxon>
        <taxon>Craniata</taxon>
        <taxon>Vertebrata</taxon>
        <taxon>Euteleostomi</taxon>
        <taxon>Mammalia</taxon>
        <taxon>Eutheria</taxon>
        <taxon>Laurasiatheria</taxon>
        <taxon>Chiroptera</taxon>
        <taxon>Yangochiroptera</taxon>
        <taxon>Vespertilionidae</taxon>
        <taxon>Myotis</taxon>
    </lineage>
</organism>
<keyword evidence="4" id="KW-1133">Transmembrane helix</keyword>